<comment type="caution">
    <text evidence="1">The sequence shown here is derived from an EMBL/GenBank/DDBJ whole genome shotgun (WGS) entry which is preliminary data.</text>
</comment>
<accession>A0ACC0Z6K2</accession>
<name>A0ACC0Z6K2_9ROSI</name>
<gene>
    <name evidence="1" type="ORF">Pint_06564</name>
</gene>
<sequence length="453" mass="52189">MNRERDNMDSDCNCISQPTEKEIKETNVEDFFWKLPDDILEKILSLLTIEEAASTSVLSSRWRYLWTFFSGCLDFNGRHKMMRLKSITCEVLCRDSQRFVSWIDRVLGSLKYPTIEELRIRLEVVSGSDIDNWIKIALEKRVQRLELDLFKGRICHCSKFDCYEKCKAYNFALQFDSVSNFGSLTSLRLRCVDVTNEVLEHLLSSCPFLEVLSVEDTQYLTSFRISGPSLKLKHLQFSGCTKLMNLEICARNLISFSYFGPKTNVSYENVESLSEVSFGGPYLSYVIRDLHQLSSLFMQLQTLKLNLVNLTVPGKLLGKIPALPNLKHLKMTIGVADKRYLIHCSAFLKASPSLYKFTLETIFVGGPNGLDWNFKDHPCVGLRGLNLRVFEFIGFTGFPPYFEFVMCLICTATLLEKIIIHPPKRCQPELYQFGRDRAIQLRAMFPHLEFVIL</sequence>
<evidence type="ECO:0000313" key="2">
    <source>
        <dbReference type="Proteomes" id="UP001163603"/>
    </source>
</evidence>
<dbReference type="Proteomes" id="UP001163603">
    <property type="component" value="Chromosome 3"/>
</dbReference>
<keyword evidence="2" id="KW-1185">Reference proteome</keyword>
<protein>
    <submittedName>
        <fullName evidence="1">Uncharacterized protein</fullName>
    </submittedName>
</protein>
<reference evidence="2" key="1">
    <citation type="journal article" date="2023" name="G3 (Bethesda)">
        <title>Genome assembly and association tests identify interacting loci associated with vigor, precocity, and sex in interspecific pistachio rootstocks.</title>
        <authorList>
            <person name="Palmer W."/>
            <person name="Jacygrad E."/>
            <person name="Sagayaradj S."/>
            <person name="Cavanaugh K."/>
            <person name="Han R."/>
            <person name="Bertier L."/>
            <person name="Beede B."/>
            <person name="Kafkas S."/>
            <person name="Golino D."/>
            <person name="Preece J."/>
            <person name="Michelmore R."/>
        </authorList>
    </citation>
    <scope>NUCLEOTIDE SEQUENCE [LARGE SCALE GENOMIC DNA]</scope>
</reference>
<proteinExistence type="predicted"/>
<dbReference type="EMBL" id="CM047738">
    <property type="protein sequence ID" value="KAJ0045867.1"/>
    <property type="molecule type" value="Genomic_DNA"/>
</dbReference>
<evidence type="ECO:0000313" key="1">
    <source>
        <dbReference type="EMBL" id="KAJ0045867.1"/>
    </source>
</evidence>
<organism evidence="1 2">
    <name type="scientific">Pistacia integerrima</name>
    <dbReference type="NCBI Taxonomy" id="434235"/>
    <lineage>
        <taxon>Eukaryota</taxon>
        <taxon>Viridiplantae</taxon>
        <taxon>Streptophyta</taxon>
        <taxon>Embryophyta</taxon>
        <taxon>Tracheophyta</taxon>
        <taxon>Spermatophyta</taxon>
        <taxon>Magnoliopsida</taxon>
        <taxon>eudicotyledons</taxon>
        <taxon>Gunneridae</taxon>
        <taxon>Pentapetalae</taxon>
        <taxon>rosids</taxon>
        <taxon>malvids</taxon>
        <taxon>Sapindales</taxon>
        <taxon>Anacardiaceae</taxon>
        <taxon>Pistacia</taxon>
    </lineage>
</organism>